<dbReference type="InterPro" id="IPR002328">
    <property type="entry name" value="ADH_Zn_CS"/>
</dbReference>
<comment type="similarity">
    <text evidence="2 6">Belongs to the zinc-containing alcohol dehydrogenase family.</text>
</comment>
<dbReference type="Gene3D" id="3.90.180.10">
    <property type="entry name" value="Medium-chain alcohol dehydrogenases, catalytic domain"/>
    <property type="match status" value="1"/>
</dbReference>
<dbReference type="Gene3D" id="3.40.50.720">
    <property type="entry name" value="NAD(P)-binding Rossmann-like Domain"/>
    <property type="match status" value="1"/>
</dbReference>
<dbReference type="EMBL" id="CP044232">
    <property type="protein sequence ID" value="QEW03915.1"/>
    <property type="molecule type" value="Genomic_DNA"/>
</dbReference>
<name>A0A5J6L676_9MICO</name>
<reference evidence="9" key="1">
    <citation type="submission" date="2019-09" db="EMBL/GenBank/DDBJ databases">
        <title>Mumia zhuanghuii sp. nov. isolated from the intestinal contents of plateau pika (Ochotona curzoniae) in the Qinghai-Tibet plateau of China.</title>
        <authorList>
            <person name="Tian Z."/>
        </authorList>
    </citation>
    <scope>NUCLEOTIDE SEQUENCE [LARGE SCALE GENOMIC DNA]</scope>
    <source>
        <strain evidence="9">L-031</strain>
    </source>
</reference>
<dbReference type="PANTHER" id="PTHR43161:SF9">
    <property type="entry name" value="SORBITOL DEHYDROGENASE"/>
    <property type="match status" value="1"/>
</dbReference>
<evidence type="ECO:0000256" key="4">
    <source>
        <dbReference type="ARBA" id="ARBA00022833"/>
    </source>
</evidence>
<dbReference type="Pfam" id="PF08240">
    <property type="entry name" value="ADH_N"/>
    <property type="match status" value="1"/>
</dbReference>
<accession>A0A5J6L676</accession>
<proteinExistence type="inferred from homology"/>
<evidence type="ECO:0000256" key="5">
    <source>
        <dbReference type="ARBA" id="ARBA00023002"/>
    </source>
</evidence>
<dbReference type="SUPFAM" id="SSF50129">
    <property type="entry name" value="GroES-like"/>
    <property type="match status" value="1"/>
</dbReference>
<comment type="cofactor">
    <cofactor evidence="1 6">
        <name>Zn(2+)</name>
        <dbReference type="ChEBI" id="CHEBI:29105"/>
    </cofactor>
</comment>
<keyword evidence="4 6" id="KW-0862">Zinc</keyword>
<dbReference type="AlphaFoldDB" id="A0A5J6L676"/>
<sequence>MTEIPRTMNASVLTEVQSITIEQRPVPEVAPDEVLVQVAAVGVCGSDVHYYEHGRIGDFVVDAPIILGHELSGRIVAVGADVDPARVGRRVAVEPQRPCRVCDFCKSGAYNLCPKMEFFATPPIDGAFCEYVTIQADFAFDIPDSISDNAAALMEPLSVGIAAAQKGGVKVGDRVLVAGGGPIGIIAAQVARAFGASEVIVSDINPARRELALRYGVTRVVDPTAESLDGLNAHVFIDASGAAPAIRAGIRATRPGGTVVLVGSADEIPFSVPDVAMREINVTGIFRYTGTWPIARTLVESGQVDLDSLVTHVFGLEQVEEALTGDGALDSLKRIVRPGVAQVADPVAAARGEA</sequence>
<dbReference type="SMART" id="SM00829">
    <property type="entry name" value="PKS_ER"/>
    <property type="match status" value="1"/>
</dbReference>
<dbReference type="SUPFAM" id="SSF51735">
    <property type="entry name" value="NAD(P)-binding Rossmann-fold domains"/>
    <property type="match status" value="1"/>
</dbReference>
<evidence type="ECO:0000256" key="2">
    <source>
        <dbReference type="ARBA" id="ARBA00008072"/>
    </source>
</evidence>
<dbReference type="Pfam" id="PF00107">
    <property type="entry name" value="ADH_zinc_N"/>
    <property type="match status" value="1"/>
</dbReference>
<evidence type="ECO:0000256" key="1">
    <source>
        <dbReference type="ARBA" id="ARBA00001947"/>
    </source>
</evidence>
<gene>
    <name evidence="8" type="ORF">F6J85_13015</name>
</gene>
<dbReference type="CDD" id="cd05285">
    <property type="entry name" value="sorbitol_DH"/>
    <property type="match status" value="1"/>
</dbReference>
<dbReference type="InterPro" id="IPR020843">
    <property type="entry name" value="ER"/>
</dbReference>
<dbReference type="InterPro" id="IPR011032">
    <property type="entry name" value="GroES-like_sf"/>
</dbReference>
<keyword evidence="5" id="KW-0560">Oxidoreductase</keyword>
<feature type="domain" description="Enoyl reductase (ER)" evidence="7">
    <location>
        <begin position="14"/>
        <end position="329"/>
    </location>
</feature>
<dbReference type="InterPro" id="IPR045306">
    <property type="entry name" value="SDH-like"/>
</dbReference>
<dbReference type="KEGG" id="mlz:F6J85_13015"/>
<evidence type="ECO:0000256" key="6">
    <source>
        <dbReference type="RuleBase" id="RU361277"/>
    </source>
</evidence>
<dbReference type="GO" id="GO:0016616">
    <property type="term" value="F:oxidoreductase activity, acting on the CH-OH group of donors, NAD or NADP as acceptor"/>
    <property type="evidence" value="ECO:0007669"/>
    <property type="project" value="InterPro"/>
</dbReference>
<organism evidence="8 9">
    <name type="scientific">Microbacterium lushaniae</name>
    <dbReference type="NCBI Taxonomy" id="2614639"/>
    <lineage>
        <taxon>Bacteria</taxon>
        <taxon>Bacillati</taxon>
        <taxon>Actinomycetota</taxon>
        <taxon>Actinomycetes</taxon>
        <taxon>Micrococcales</taxon>
        <taxon>Microbacteriaceae</taxon>
        <taxon>Microbacterium</taxon>
    </lineage>
</organism>
<dbReference type="Proteomes" id="UP000325516">
    <property type="component" value="Chromosome"/>
</dbReference>
<dbReference type="PANTHER" id="PTHR43161">
    <property type="entry name" value="SORBITOL DEHYDROGENASE"/>
    <property type="match status" value="1"/>
</dbReference>
<evidence type="ECO:0000256" key="3">
    <source>
        <dbReference type="ARBA" id="ARBA00022723"/>
    </source>
</evidence>
<evidence type="ECO:0000313" key="8">
    <source>
        <dbReference type="EMBL" id="QEW03915.1"/>
    </source>
</evidence>
<dbReference type="PROSITE" id="PS00059">
    <property type="entry name" value="ADH_ZINC"/>
    <property type="match status" value="1"/>
</dbReference>
<dbReference type="GO" id="GO:0008270">
    <property type="term" value="F:zinc ion binding"/>
    <property type="evidence" value="ECO:0007669"/>
    <property type="project" value="InterPro"/>
</dbReference>
<dbReference type="InterPro" id="IPR013149">
    <property type="entry name" value="ADH-like_C"/>
</dbReference>
<evidence type="ECO:0000259" key="7">
    <source>
        <dbReference type="SMART" id="SM00829"/>
    </source>
</evidence>
<protein>
    <submittedName>
        <fullName evidence="8">NAD(P)-dependent alcohol dehydrogenase</fullName>
    </submittedName>
</protein>
<keyword evidence="3 6" id="KW-0479">Metal-binding</keyword>
<dbReference type="RefSeq" id="WP_150925575.1">
    <property type="nucleotide sequence ID" value="NZ_CP044232.1"/>
</dbReference>
<keyword evidence="9" id="KW-1185">Reference proteome</keyword>
<dbReference type="InterPro" id="IPR013154">
    <property type="entry name" value="ADH-like_N"/>
</dbReference>
<dbReference type="InterPro" id="IPR036291">
    <property type="entry name" value="NAD(P)-bd_dom_sf"/>
</dbReference>
<evidence type="ECO:0000313" key="9">
    <source>
        <dbReference type="Proteomes" id="UP000325516"/>
    </source>
</evidence>